<dbReference type="Proteomes" id="UP001148018">
    <property type="component" value="Unassembled WGS sequence"/>
</dbReference>
<reference evidence="2" key="1">
    <citation type="submission" date="2022-07" db="EMBL/GenBank/DDBJ databases">
        <title>Chromosome-level genome of Muraenolepis orangiensis.</title>
        <authorList>
            <person name="Kim J."/>
        </authorList>
    </citation>
    <scope>NUCLEOTIDE SEQUENCE</scope>
    <source>
        <strain evidence="2">KU_S4_2022</strain>
        <tissue evidence="2">Muscle</tissue>
    </source>
</reference>
<evidence type="ECO:0000256" key="1">
    <source>
        <dbReference type="SAM" id="MobiDB-lite"/>
    </source>
</evidence>
<keyword evidence="3" id="KW-1185">Reference proteome</keyword>
<protein>
    <submittedName>
        <fullName evidence="2">Uncharacterized protein</fullName>
    </submittedName>
</protein>
<accession>A0A9Q0D9J9</accession>
<sequence>MGSPLPQKRLDGRKCGQRFGRQDEEQGLKKSLNISSVLMLGRGGGSGWDAALQIIPSKWSTNRLVCSATEVLETGRDDSPSKES</sequence>
<proteinExistence type="predicted"/>
<organism evidence="2 3">
    <name type="scientific">Muraenolepis orangiensis</name>
    <name type="common">Patagonian moray cod</name>
    <dbReference type="NCBI Taxonomy" id="630683"/>
    <lineage>
        <taxon>Eukaryota</taxon>
        <taxon>Metazoa</taxon>
        <taxon>Chordata</taxon>
        <taxon>Craniata</taxon>
        <taxon>Vertebrata</taxon>
        <taxon>Euteleostomi</taxon>
        <taxon>Actinopterygii</taxon>
        <taxon>Neopterygii</taxon>
        <taxon>Teleostei</taxon>
        <taxon>Neoteleostei</taxon>
        <taxon>Acanthomorphata</taxon>
        <taxon>Zeiogadaria</taxon>
        <taxon>Gadariae</taxon>
        <taxon>Gadiformes</taxon>
        <taxon>Muraenolepidoidei</taxon>
        <taxon>Muraenolepididae</taxon>
        <taxon>Muraenolepis</taxon>
    </lineage>
</organism>
<dbReference type="EMBL" id="JANIIK010000119">
    <property type="protein sequence ID" value="KAJ3584475.1"/>
    <property type="molecule type" value="Genomic_DNA"/>
</dbReference>
<dbReference type="AlphaFoldDB" id="A0A9Q0D9J9"/>
<name>A0A9Q0D9J9_9TELE</name>
<gene>
    <name evidence="2" type="ORF">NHX12_014970</name>
</gene>
<evidence type="ECO:0000313" key="2">
    <source>
        <dbReference type="EMBL" id="KAJ3584475.1"/>
    </source>
</evidence>
<feature type="compositionally biased region" description="Basic and acidic residues" evidence="1">
    <location>
        <begin position="8"/>
        <end position="26"/>
    </location>
</feature>
<comment type="caution">
    <text evidence="2">The sequence shown here is derived from an EMBL/GenBank/DDBJ whole genome shotgun (WGS) entry which is preliminary data.</text>
</comment>
<evidence type="ECO:0000313" key="3">
    <source>
        <dbReference type="Proteomes" id="UP001148018"/>
    </source>
</evidence>
<feature type="region of interest" description="Disordered" evidence="1">
    <location>
        <begin position="1"/>
        <end position="26"/>
    </location>
</feature>